<organism evidence="1 2">
    <name type="scientific">Bifidobacterium longum subsp. infantis</name>
    <dbReference type="NCBI Taxonomy" id="1682"/>
    <lineage>
        <taxon>Bacteria</taxon>
        <taxon>Bacillati</taxon>
        <taxon>Actinomycetota</taxon>
        <taxon>Actinomycetes</taxon>
        <taxon>Bifidobacteriales</taxon>
        <taxon>Bifidobacteriaceae</taxon>
        <taxon>Bifidobacterium</taxon>
    </lineage>
</organism>
<reference evidence="1 2" key="1">
    <citation type="submission" date="2019-07" db="EMBL/GenBank/DDBJ databases">
        <authorList>
            <person name="Hibberd C M."/>
            <person name="Gehrig L. J."/>
            <person name="Chang H.-W."/>
            <person name="Venkatesh S."/>
        </authorList>
    </citation>
    <scope>NUCLEOTIDE SEQUENCE [LARGE SCALE GENOMIC DNA]</scope>
    <source>
        <strain evidence="1">Bifidobacterium_longum_subsp_infantis_JG_Bg463</strain>
    </source>
</reference>
<sequence length="194" mass="22495">MKHTLSMGSDQGTVWAKLYKTDFIKDSGEYLDRDLVNGVDQEFNVRIVLHSPRIVSIPDDVYSYVYNPSSVVRTFKSQYYDVSMRTVSAIRDDLKSSTLPADSVKRIFDIYCLDRLLMLLMNYVCNPHAPWPYSKRKQVFHAVCRNECLSKALKTIPLSAIESKTRRIIIGFAKFNLFLPIYCACSLRYRQLKK</sequence>
<dbReference type="SUPFAM" id="SSF53448">
    <property type="entry name" value="Nucleotide-diphospho-sugar transferases"/>
    <property type="match status" value="1"/>
</dbReference>
<evidence type="ECO:0000313" key="1">
    <source>
        <dbReference type="EMBL" id="VUX36187.1"/>
    </source>
</evidence>
<proteinExistence type="predicted"/>
<name>A0A564VVC0_BIFLI</name>
<gene>
    <name evidence="1" type="ORF">BLJG463_01844</name>
</gene>
<protein>
    <submittedName>
        <fullName evidence="1">Uncharacterized protein</fullName>
    </submittedName>
</protein>
<dbReference type="AlphaFoldDB" id="A0A564VVC0"/>
<dbReference type="EMBL" id="CABHNT010000042">
    <property type="protein sequence ID" value="VUX36187.1"/>
    <property type="molecule type" value="Genomic_DNA"/>
</dbReference>
<evidence type="ECO:0000313" key="2">
    <source>
        <dbReference type="Proteomes" id="UP000345266"/>
    </source>
</evidence>
<accession>A0A564VVC0</accession>
<dbReference type="InterPro" id="IPR029044">
    <property type="entry name" value="Nucleotide-diphossugar_trans"/>
</dbReference>
<dbReference type="Proteomes" id="UP000345266">
    <property type="component" value="Unassembled WGS sequence"/>
</dbReference>